<keyword evidence="2" id="KW-1185">Reference proteome</keyword>
<organism evidence="1 2">
    <name type="scientific">Roseibium algicola</name>
    <dbReference type="NCBI Taxonomy" id="2857014"/>
    <lineage>
        <taxon>Bacteria</taxon>
        <taxon>Pseudomonadati</taxon>
        <taxon>Pseudomonadota</taxon>
        <taxon>Alphaproteobacteria</taxon>
        <taxon>Hyphomicrobiales</taxon>
        <taxon>Stappiaceae</taxon>
        <taxon>Roseibium</taxon>
    </lineage>
</organism>
<dbReference type="Proteomes" id="UP000188174">
    <property type="component" value="Chromosome"/>
</dbReference>
<accession>A0ABN4X0H0</accession>
<dbReference type="EMBL" id="CP019630">
    <property type="protein sequence ID" value="AQQ04367.1"/>
    <property type="molecule type" value="Genomic_DNA"/>
</dbReference>
<sequence length="71" mass="7806">MEFSGAPLTALVRFFTPVTEPSLHDRGTAFSRLVLMPINLVIPAQAGIQYSLGSRGFPRLISRRTGSRSCR</sequence>
<evidence type="ECO:0000313" key="2">
    <source>
        <dbReference type="Proteomes" id="UP000188174"/>
    </source>
</evidence>
<proteinExistence type="predicted"/>
<evidence type="ECO:0000313" key="1">
    <source>
        <dbReference type="EMBL" id="AQQ04367.1"/>
    </source>
</evidence>
<protein>
    <submittedName>
        <fullName evidence="1">Uncharacterized protein</fullName>
    </submittedName>
</protein>
<name>A0ABN4X0H0_9HYPH</name>
<reference evidence="1 2" key="1">
    <citation type="submission" date="2017-02" db="EMBL/GenBank/DDBJ databases">
        <authorList>
            <person name="Jeong S."/>
        </authorList>
    </citation>
    <scope>NUCLEOTIDE SEQUENCE [LARGE SCALE GENOMIC DNA]</scope>
    <source>
        <strain evidence="1 2">RMAR6-6</strain>
    </source>
</reference>
<gene>
    <name evidence="1" type="ORF">B0E33_12865</name>
</gene>